<dbReference type="PROSITE" id="PS50943">
    <property type="entry name" value="HTH_CROC1"/>
    <property type="match status" value="1"/>
</dbReference>
<dbReference type="GO" id="GO:0003677">
    <property type="term" value="F:DNA binding"/>
    <property type="evidence" value="ECO:0007669"/>
    <property type="project" value="InterPro"/>
</dbReference>
<gene>
    <name evidence="3" type="ORF">JFN88_15820</name>
</gene>
<dbReference type="SUPFAM" id="SSF47413">
    <property type="entry name" value="lambda repressor-like DNA-binding domains"/>
    <property type="match status" value="1"/>
</dbReference>
<reference evidence="3" key="1">
    <citation type="submission" date="2020-12" db="EMBL/GenBank/DDBJ databases">
        <authorList>
            <person name="Huq M.A."/>
        </authorList>
    </citation>
    <scope>NUCLEOTIDE SEQUENCE</scope>
    <source>
        <strain evidence="3">MAHUQ-46</strain>
    </source>
</reference>
<feature type="region of interest" description="Disordered" evidence="1">
    <location>
        <begin position="67"/>
        <end position="88"/>
    </location>
</feature>
<feature type="compositionally biased region" description="Basic and acidic residues" evidence="1">
    <location>
        <begin position="79"/>
        <end position="88"/>
    </location>
</feature>
<dbReference type="Pfam" id="PF01381">
    <property type="entry name" value="HTH_3"/>
    <property type="match status" value="1"/>
</dbReference>
<proteinExistence type="predicted"/>
<sequence>MQTFAERFLYLRKMAGMKQSEFARLINLSQGRLSDIEQGKNKPSADTLIAVVNEFSPSAEWLLLGKGSPPQTLPQAPRGKPDSLKAFDKPTGEEMQFLADCRLLNPANKRTIRKFMQFLLAEQHTPTPMNEH</sequence>
<dbReference type="Proteomes" id="UP000640274">
    <property type="component" value="Unassembled WGS sequence"/>
</dbReference>
<keyword evidence="4" id="KW-1185">Reference proteome</keyword>
<dbReference type="EMBL" id="JAELUP010000089">
    <property type="protein sequence ID" value="MBJ6362687.1"/>
    <property type="molecule type" value="Genomic_DNA"/>
</dbReference>
<dbReference type="AlphaFoldDB" id="A0A934J0P6"/>
<dbReference type="Gene3D" id="1.10.260.40">
    <property type="entry name" value="lambda repressor-like DNA-binding domains"/>
    <property type="match status" value="1"/>
</dbReference>
<evidence type="ECO:0000259" key="2">
    <source>
        <dbReference type="PROSITE" id="PS50943"/>
    </source>
</evidence>
<dbReference type="SMART" id="SM00530">
    <property type="entry name" value="HTH_XRE"/>
    <property type="match status" value="1"/>
</dbReference>
<accession>A0A934J0P6</accession>
<organism evidence="3 4">
    <name type="scientific">Paenibacillus roseus</name>
    <dbReference type="NCBI Taxonomy" id="2798579"/>
    <lineage>
        <taxon>Bacteria</taxon>
        <taxon>Bacillati</taxon>
        <taxon>Bacillota</taxon>
        <taxon>Bacilli</taxon>
        <taxon>Bacillales</taxon>
        <taxon>Paenibacillaceae</taxon>
        <taxon>Paenibacillus</taxon>
    </lineage>
</organism>
<name>A0A934J0P6_9BACL</name>
<evidence type="ECO:0000313" key="3">
    <source>
        <dbReference type="EMBL" id="MBJ6362687.1"/>
    </source>
</evidence>
<comment type="caution">
    <text evidence="3">The sequence shown here is derived from an EMBL/GenBank/DDBJ whole genome shotgun (WGS) entry which is preliminary data.</text>
</comment>
<dbReference type="RefSeq" id="WP_199020231.1">
    <property type="nucleotide sequence ID" value="NZ_JAELUP010000089.1"/>
</dbReference>
<dbReference type="InterPro" id="IPR001387">
    <property type="entry name" value="Cro/C1-type_HTH"/>
</dbReference>
<evidence type="ECO:0000256" key="1">
    <source>
        <dbReference type="SAM" id="MobiDB-lite"/>
    </source>
</evidence>
<dbReference type="CDD" id="cd00093">
    <property type="entry name" value="HTH_XRE"/>
    <property type="match status" value="1"/>
</dbReference>
<feature type="domain" description="HTH cro/C1-type" evidence="2">
    <location>
        <begin position="10"/>
        <end position="62"/>
    </location>
</feature>
<dbReference type="InterPro" id="IPR010982">
    <property type="entry name" value="Lambda_DNA-bd_dom_sf"/>
</dbReference>
<evidence type="ECO:0000313" key="4">
    <source>
        <dbReference type="Proteomes" id="UP000640274"/>
    </source>
</evidence>
<protein>
    <submittedName>
        <fullName evidence="3">Helix-turn-helix transcriptional regulator</fullName>
    </submittedName>
</protein>